<dbReference type="GO" id="GO:0003678">
    <property type="term" value="F:DNA helicase activity"/>
    <property type="evidence" value="ECO:0007669"/>
    <property type="project" value="UniProtKB-UniRule"/>
</dbReference>
<dbReference type="PIRSF" id="PIRSF000980">
    <property type="entry name" value="RecC"/>
    <property type="match status" value="1"/>
</dbReference>
<dbReference type="SUPFAM" id="SSF52980">
    <property type="entry name" value="Restriction endonuclease-like"/>
    <property type="match status" value="1"/>
</dbReference>
<keyword evidence="9 10" id="KW-0234">DNA repair</keyword>
<evidence type="ECO:0000256" key="9">
    <source>
        <dbReference type="ARBA" id="ARBA00023204"/>
    </source>
</evidence>
<keyword evidence="8 10" id="KW-0238">DNA-binding</keyword>
<dbReference type="PANTHER" id="PTHR30591">
    <property type="entry name" value="RECBCD ENZYME SUBUNIT RECC"/>
    <property type="match status" value="1"/>
</dbReference>
<protein>
    <recommendedName>
        <fullName evidence="10">RecBCD enzyme subunit RecC</fullName>
    </recommendedName>
    <alternativeName>
        <fullName evidence="10">Exonuclease V subunit RecC</fullName>
        <shortName evidence="10">ExoV subunit RecC</shortName>
    </alternativeName>
    <alternativeName>
        <fullName evidence="10">Helicase/nuclease RecBCD subunit RecC</fullName>
    </alternativeName>
</protein>
<keyword evidence="5 10" id="KW-0347">Helicase</keyword>
<dbReference type="GO" id="GO:0008854">
    <property type="term" value="F:exodeoxyribonuclease V activity"/>
    <property type="evidence" value="ECO:0007669"/>
    <property type="project" value="InterPro"/>
</dbReference>
<evidence type="ECO:0000256" key="7">
    <source>
        <dbReference type="ARBA" id="ARBA00022840"/>
    </source>
</evidence>
<comment type="function">
    <text evidence="10">A helicase/nuclease that prepares dsDNA breaks (DSB) for recombinational DNA repair. Binds to DSBs and unwinds DNA via a highly rapid and processive ATP-dependent bidirectional helicase activity. Unwinds dsDNA until it encounters a Chi (crossover hotspot instigator) sequence from the 3' direction. Cuts ssDNA a few nucleotides 3' to the Chi site. The properties and activities of the enzyme are changed at Chi. The Chi-altered holoenzyme produces a long 3'-ssDNA overhang and facilitates RecA-binding to the ssDNA for homologous DNA recombination and repair. Holoenzyme degrades any linearized DNA that is unable to undergo homologous recombination. In the holoenzyme this subunit recognizes the wild-type Chi sequence, and when added to isolated RecB increases its ATP-dependent helicase processivity.</text>
</comment>
<dbReference type="NCBIfam" id="TIGR01450">
    <property type="entry name" value="recC"/>
    <property type="match status" value="1"/>
</dbReference>
<dbReference type="AlphaFoldDB" id="A0A370E2J2"/>
<keyword evidence="1 10" id="KW-0540">Nuclease</keyword>
<evidence type="ECO:0000259" key="11">
    <source>
        <dbReference type="Pfam" id="PF17946"/>
    </source>
</evidence>
<gene>
    <name evidence="10 12" type="primary">recC</name>
    <name evidence="12" type="ORF">DIZ79_01890</name>
</gene>
<dbReference type="Proteomes" id="UP000255508">
    <property type="component" value="Unassembled WGS sequence"/>
</dbReference>
<dbReference type="Gene3D" id="3.40.50.10930">
    <property type="match status" value="1"/>
</dbReference>
<organism evidence="12 13">
    <name type="scientific">endosymbiont of Lamellibrachia luymesi</name>
    <dbReference type="NCBI Taxonomy" id="2200907"/>
    <lineage>
        <taxon>Bacteria</taxon>
        <taxon>Pseudomonadati</taxon>
        <taxon>Pseudomonadota</taxon>
        <taxon>Gammaproteobacteria</taxon>
        <taxon>sulfur-oxidizing symbionts</taxon>
    </lineage>
</organism>
<dbReference type="GO" id="GO:0000724">
    <property type="term" value="P:double-strand break repair via homologous recombination"/>
    <property type="evidence" value="ECO:0007669"/>
    <property type="project" value="UniProtKB-UniRule"/>
</dbReference>
<dbReference type="Pfam" id="PF17946">
    <property type="entry name" value="RecC_C"/>
    <property type="match status" value="1"/>
</dbReference>
<dbReference type="SUPFAM" id="SSF52540">
    <property type="entry name" value="P-loop containing nucleoside triphosphate hydrolases"/>
    <property type="match status" value="2"/>
</dbReference>
<comment type="subunit">
    <text evidence="10">Heterotrimer of RecB, RecC and RecD. All subunits contribute to DNA-binding.</text>
</comment>
<proteinExistence type="inferred from homology"/>
<dbReference type="InterPro" id="IPR006697">
    <property type="entry name" value="RecC"/>
</dbReference>
<accession>A0A370E2J2</accession>
<evidence type="ECO:0000256" key="6">
    <source>
        <dbReference type="ARBA" id="ARBA00022839"/>
    </source>
</evidence>
<dbReference type="Gene3D" id="1.10.10.990">
    <property type="match status" value="1"/>
</dbReference>
<evidence type="ECO:0000256" key="4">
    <source>
        <dbReference type="ARBA" id="ARBA00022801"/>
    </source>
</evidence>
<comment type="miscellaneous">
    <text evidence="10">In the RecBCD complex, RecB has a slow 3'-5' helicase, an exonuclease activity and loads RecA onto ssDNA, RecD has a fast 5'-3' helicase activity, while RecC stimulates the ATPase and processivity of the RecB helicase and contributes to recognition of the Chi site.</text>
</comment>
<evidence type="ECO:0000256" key="3">
    <source>
        <dbReference type="ARBA" id="ARBA00022763"/>
    </source>
</evidence>
<evidence type="ECO:0000256" key="2">
    <source>
        <dbReference type="ARBA" id="ARBA00022741"/>
    </source>
</evidence>
<dbReference type="GO" id="GO:0005524">
    <property type="term" value="F:ATP binding"/>
    <property type="evidence" value="ECO:0007669"/>
    <property type="project" value="UniProtKB-UniRule"/>
</dbReference>
<evidence type="ECO:0000256" key="1">
    <source>
        <dbReference type="ARBA" id="ARBA00022722"/>
    </source>
</evidence>
<dbReference type="GO" id="GO:0009338">
    <property type="term" value="C:exodeoxyribonuclease V complex"/>
    <property type="evidence" value="ECO:0007669"/>
    <property type="project" value="InterPro"/>
</dbReference>
<dbReference type="Gene3D" id="3.40.50.300">
    <property type="entry name" value="P-loop containing nucleotide triphosphate hydrolases"/>
    <property type="match status" value="2"/>
</dbReference>
<dbReference type="InterPro" id="IPR013986">
    <property type="entry name" value="DExx_box_DNA_helicase_dom_sf"/>
</dbReference>
<comment type="caution">
    <text evidence="12">The sequence shown here is derived from an EMBL/GenBank/DDBJ whole genome shotgun (WGS) entry which is preliminary data.</text>
</comment>
<reference evidence="12 13" key="1">
    <citation type="journal article" date="2018" name="ISME J.">
        <title>Endosymbiont genomes yield clues of tubeworm success.</title>
        <authorList>
            <person name="Li Y."/>
            <person name="Liles M.R."/>
            <person name="Halanych K.M."/>
        </authorList>
    </citation>
    <scope>NUCLEOTIDE SEQUENCE [LARGE SCALE GENOMIC DNA]</scope>
    <source>
        <strain evidence="12">A1422</strain>
    </source>
</reference>
<dbReference type="InterPro" id="IPR041500">
    <property type="entry name" value="RecC_C"/>
</dbReference>
<keyword evidence="3 10" id="KW-0227">DNA damage</keyword>
<name>A0A370E2J2_9GAMM</name>
<evidence type="ECO:0000313" key="12">
    <source>
        <dbReference type="EMBL" id="RDH92978.1"/>
    </source>
</evidence>
<dbReference type="GO" id="GO:0003677">
    <property type="term" value="F:DNA binding"/>
    <property type="evidence" value="ECO:0007669"/>
    <property type="project" value="UniProtKB-UniRule"/>
</dbReference>
<dbReference type="PANTHER" id="PTHR30591:SF1">
    <property type="entry name" value="RECBCD ENZYME SUBUNIT RECC"/>
    <property type="match status" value="1"/>
</dbReference>
<dbReference type="Gene3D" id="1.10.10.160">
    <property type="match status" value="1"/>
</dbReference>
<keyword evidence="6 10" id="KW-0269">Exonuclease</keyword>
<evidence type="ECO:0000256" key="8">
    <source>
        <dbReference type="ARBA" id="ARBA00023125"/>
    </source>
</evidence>
<evidence type="ECO:0000256" key="10">
    <source>
        <dbReference type="HAMAP-Rule" id="MF_01486"/>
    </source>
</evidence>
<keyword evidence="7 10" id="KW-0067">ATP-binding</keyword>
<dbReference type="HAMAP" id="MF_01486">
    <property type="entry name" value="RecC"/>
    <property type="match status" value="1"/>
</dbReference>
<feature type="domain" description="RecC C-terminal" evidence="11">
    <location>
        <begin position="777"/>
        <end position="998"/>
    </location>
</feature>
<evidence type="ECO:0000313" key="13">
    <source>
        <dbReference type="Proteomes" id="UP000255508"/>
    </source>
</evidence>
<dbReference type="EMBL" id="QFXD01000037">
    <property type="protein sequence ID" value="RDH92978.1"/>
    <property type="molecule type" value="Genomic_DNA"/>
</dbReference>
<dbReference type="InterPro" id="IPR011335">
    <property type="entry name" value="Restrct_endonuc-II-like"/>
</dbReference>
<dbReference type="Pfam" id="PF04257">
    <property type="entry name" value="Exonuc_V_gamma"/>
    <property type="match status" value="1"/>
</dbReference>
<comment type="similarity">
    <text evidence="10">Belongs to the RecC family.</text>
</comment>
<keyword evidence="2 10" id="KW-0547">Nucleotide-binding</keyword>
<keyword evidence="4 10" id="KW-0378">Hydrolase</keyword>
<sequence length="1062" mass="121386">MLRLYQSNRLEILSLRLSTLLAEPMISPLEEEVLVVQHPGMARWLSLEIAEKLGICANIRFPMPASFVWEVFRAFLPDVSEFNRFEPSLLRWRIFQLLDEIGQEPVFAPVSHYLRKESEKRRFQLADRLAGLFDRYLVYRPDWIRKWDKGESAVAGDEWQAEIWRRLAVDDAVHWVHLQESLFQAMSGDAANPPRGLLARLFLFGVPTLSPGYLEIIRQLSRWIDIHLFLLNPCEAHWLEIMPEGEKVKRELMSSDIEDLYLEVGNPLLASLGRQGRDFFSAINDFDPGSEEWFDDAGGDGCLAGLQREILHLEQPETIEGERDHSVAFHRCHSPMREIEVLYDQLLAMFEEMPDLAPADILVMTPDIDTYAPLIEARFSEPGDCPAIPYRISDRTQGLENPYVTAFLDLLSVPAGRYGVDEVLRLLEFPAIQQRFGLDEAGLERIVDWIEQASIRWGRDAESKLELDLPADPRNTWRFGLEQLVLGYAMSPNDEALWQGIPLPESAEGSESVWLSGLLGFCRSLFELEDRLSGMVSVAIWCDRLQRILDRFFAADESAEQPLQLVRDTLVRLGEEAEEAGFQGQVSLSLIRQQLELLFSHGSSRGFLGGGVNFCAFTPMRSLPFKVICLIGMNDGAFPREPPTLDFDLMAKQFRFGDRSRRADDRYLFLETLISARERLYISYVGRSLKDNSALPPSVLVEELRDYMASQVGESGLDRMTFTHPLQPFSPNYFQAEGHLFSYSSRMQEAAQWVGRGEKQRQPLVAAPLPKMEPVTDSVDLHLLRRFYSVGPARAFAAQRLNLRLETARDIPDARETFEMEKFTAEAVERELVERLLSGESAESYYQLLDLRGELPHGQPGRRHYQQLCGSAQLMVERLNAGAFGEEMPPLDVDLILDGLRLSGRLNGLRSTGLLEYSAGKIYPHQRLDLWIRFLALNLIRPEGVAWEAIWLSPDEEGRFIAPDDPEAYLQQLVALYRQGMLTPLHFYAGTSWSYAEKWQATEDRPVALYQARKRWFNDPPAHGSKPHHRLLMPGEEMLDEAFHEISLAVFLPLMDHMELVE</sequence>
<evidence type="ECO:0000256" key="5">
    <source>
        <dbReference type="ARBA" id="ARBA00022806"/>
    </source>
</evidence>
<dbReference type="InterPro" id="IPR027417">
    <property type="entry name" value="P-loop_NTPase"/>
</dbReference>